<sequence>MTPGRSRPTSLLAALGHLLCAAAVVLLLRWAIAAPTEAAAAATGGEPVGLAVSTGSAAKVGDPVTLTFTVTNRSAGPCVLAALADGTVGLTVARDGMRLDPVFGHLSYSTAYSAVLAADSHTVAPGAALTFDLSSTRGPAGVGPAGGQVLTAVSALPDGAAVTAVWSLGTPGRYTISATYAMPAGSGSCSGVSNVATISFTVAKDCDNGASVLVPLFLGGSGGGLIVLAAVRRTRRRLPRLGGLVAGAALISLTTPTLASASYSLDPSSDGVLSGEFSKCIADYRKPGHDPEGILGTINGSHQIVIGRHSGARNTAQAIGDVTVINWNPFYTGPVDIVAGPPSIPCAELYHELAHAQDDERNQDDLVECDSTHIALDEVRATRVENAYRRALGPSTPIRKKYGPSDSLPPGKATDPSSVLGDCGLPNHPLPGHFPTHGSTGHGGNGGGSNGDPHMTTFDGRRFDFQAVGEFVLAKGDGLQVQVRQTPFPDSRVVSVNTAIALQVATDRLAFRTDGTAVDTLVNGKDTAYGATAAKLPGGGTYGLDEDGQYIVTWPDGTEADIEPISIWGLRILLYPADARKDNLTGMLGDDDGNPANDPVISTGSGTGSGSGSGTSTVLADPPAHDQLYGPFADTWRVTDATSILPYPPGTTTASFTDKSFPDKMVTAADLDPGRRDAARALCRDLGMRDPVSQDACAVDMVLTGQPAFGVSAALTEQGVGQSVRPQPGSGGPRPGQTVHDGDRIDQAITSAGQVDSYPLDLGEATVIRLADVAGEVGASGNPTLTVALDGPDGSDSPGFTVTSNYQYRVVKGGSYTLKFSRTDNDTGPYAFRFVTAKERRIPMTIGQHVTGNLDVAGRVDLYTFTAPTAGKIRLADDATGCDQSVAVVEDGPQPRVFSPAGMCYGIDLATLEAGKQYVLIVWSDDQTTGAYSFTPLLEP</sequence>
<evidence type="ECO:0000259" key="3">
    <source>
        <dbReference type="PROSITE" id="PS51233"/>
    </source>
</evidence>
<dbReference type="Proteomes" id="UP001500751">
    <property type="component" value="Unassembled WGS sequence"/>
</dbReference>
<feature type="transmembrane region" description="Helical" evidence="2">
    <location>
        <begin position="212"/>
        <end position="231"/>
    </location>
</feature>
<dbReference type="InterPro" id="IPR001846">
    <property type="entry name" value="VWF_type-D"/>
</dbReference>
<accession>A0ABP5FN85</accession>
<dbReference type="EMBL" id="BAAAQN010000016">
    <property type="protein sequence ID" value="GAA2030031.1"/>
    <property type="molecule type" value="Genomic_DNA"/>
</dbReference>
<protein>
    <recommendedName>
        <fullName evidence="3">VWFD domain-containing protein</fullName>
    </recommendedName>
</protein>
<feature type="region of interest" description="Disordered" evidence="1">
    <location>
        <begin position="392"/>
        <end position="454"/>
    </location>
</feature>
<keyword evidence="5" id="KW-1185">Reference proteome</keyword>
<reference evidence="5" key="1">
    <citation type="journal article" date="2019" name="Int. J. Syst. Evol. Microbiol.">
        <title>The Global Catalogue of Microorganisms (GCM) 10K type strain sequencing project: providing services to taxonomists for standard genome sequencing and annotation.</title>
        <authorList>
            <consortium name="The Broad Institute Genomics Platform"/>
            <consortium name="The Broad Institute Genome Sequencing Center for Infectious Disease"/>
            <person name="Wu L."/>
            <person name="Ma J."/>
        </authorList>
    </citation>
    <scope>NUCLEOTIDE SEQUENCE [LARGE SCALE GENOMIC DNA]</scope>
    <source>
        <strain evidence="5">JCM 16014</strain>
    </source>
</reference>
<evidence type="ECO:0000256" key="1">
    <source>
        <dbReference type="SAM" id="MobiDB-lite"/>
    </source>
</evidence>
<dbReference type="InterPro" id="IPR051495">
    <property type="entry name" value="Epithelial_Barrier/Signaling"/>
</dbReference>
<keyword evidence="2" id="KW-0812">Transmembrane</keyword>
<feature type="region of interest" description="Disordered" evidence="1">
    <location>
        <begin position="719"/>
        <end position="742"/>
    </location>
</feature>
<proteinExistence type="predicted"/>
<evidence type="ECO:0000256" key="2">
    <source>
        <dbReference type="SAM" id="Phobius"/>
    </source>
</evidence>
<dbReference type="PROSITE" id="PS51233">
    <property type="entry name" value="VWFD"/>
    <property type="match status" value="1"/>
</dbReference>
<name>A0ABP5FN85_9ACTN</name>
<comment type="caution">
    <text evidence="4">The sequence shown here is derived from an EMBL/GenBank/DDBJ whole genome shotgun (WGS) entry which is preliminary data.</text>
</comment>
<evidence type="ECO:0000313" key="5">
    <source>
        <dbReference type="Proteomes" id="UP001500751"/>
    </source>
</evidence>
<feature type="compositionally biased region" description="Gly residues" evidence="1">
    <location>
        <begin position="440"/>
        <end position="450"/>
    </location>
</feature>
<dbReference type="Pfam" id="PF00094">
    <property type="entry name" value="VWD"/>
    <property type="match status" value="1"/>
</dbReference>
<keyword evidence="2" id="KW-1133">Transmembrane helix</keyword>
<dbReference type="PANTHER" id="PTHR13802:SF52">
    <property type="entry name" value="MUCIN-4"/>
    <property type="match status" value="1"/>
</dbReference>
<feature type="region of interest" description="Disordered" evidence="1">
    <location>
        <begin position="588"/>
        <end position="617"/>
    </location>
</feature>
<feature type="domain" description="VWFD" evidence="3">
    <location>
        <begin position="445"/>
        <end position="644"/>
    </location>
</feature>
<evidence type="ECO:0000313" key="4">
    <source>
        <dbReference type="EMBL" id="GAA2030031.1"/>
    </source>
</evidence>
<keyword evidence="2" id="KW-0472">Membrane</keyword>
<gene>
    <name evidence="4" type="ORF">GCM10009839_32070</name>
</gene>
<organism evidence="4 5">
    <name type="scientific">Catenulispora yoronensis</name>
    <dbReference type="NCBI Taxonomy" id="450799"/>
    <lineage>
        <taxon>Bacteria</taxon>
        <taxon>Bacillati</taxon>
        <taxon>Actinomycetota</taxon>
        <taxon>Actinomycetes</taxon>
        <taxon>Catenulisporales</taxon>
        <taxon>Catenulisporaceae</taxon>
        <taxon>Catenulispora</taxon>
    </lineage>
</organism>
<dbReference type="PANTHER" id="PTHR13802">
    <property type="entry name" value="MUCIN 4-RELATED"/>
    <property type="match status" value="1"/>
</dbReference>